<dbReference type="PANTHER" id="PTHR36513">
    <property type="entry name" value="ABC TRANSMEMBRANE TYPE-1 DOMAIN-CONTAINING PROTEIN"/>
    <property type="match status" value="1"/>
</dbReference>
<dbReference type="PANTHER" id="PTHR36513:SF1">
    <property type="entry name" value="TRANSMEMBRANE PROTEIN"/>
    <property type="match status" value="1"/>
</dbReference>
<reference evidence="1 2" key="2">
    <citation type="journal article" date="2016" name="Environ. Microbiol. Rep.">
        <title>Metagenomic evidence for the presence of phototrophic Gemmatimonadetes bacteria in diverse environments.</title>
        <authorList>
            <person name="Zeng Y."/>
            <person name="Baumbach J."/>
            <person name="Barbosa E.G."/>
            <person name="Azevedo V."/>
            <person name="Zhang C."/>
            <person name="Koblizek M."/>
        </authorList>
    </citation>
    <scope>NUCLEOTIDE SEQUENCE [LARGE SCALE GENOMIC DNA]</scope>
    <source>
        <strain evidence="1 2">AP64</strain>
    </source>
</reference>
<reference evidence="1 2" key="1">
    <citation type="journal article" date="2014" name="Proc. Natl. Acad. Sci. U.S.A.">
        <title>Functional type 2 photosynthetic reaction centers found in the rare bacterial phylum Gemmatimonadetes.</title>
        <authorList>
            <person name="Zeng Y."/>
            <person name="Feng F."/>
            <person name="Medova H."/>
            <person name="Dean J."/>
            <person name="Koblizek M."/>
        </authorList>
    </citation>
    <scope>NUCLEOTIDE SEQUENCE [LARGE SCALE GENOMIC DNA]</scope>
    <source>
        <strain evidence="1 2">AP64</strain>
    </source>
</reference>
<dbReference type="eggNOG" id="COG4782">
    <property type="taxonomic scope" value="Bacteria"/>
</dbReference>
<dbReference type="InterPro" id="IPR029058">
    <property type="entry name" value="AB_hydrolase_fold"/>
</dbReference>
<evidence type="ECO:0000313" key="2">
    <source>
        <dbReference type="Proteomes" id="UP000076404"/>
    </source>
</evidence>
<dbReference type="KEGG" id="gph:GEMMAAP_05535"/>
<sequence length="381" mass="41623">MVMSPSTIRDTIWYASARAREEGHDKRVLADSVEYGAAIYDRTNPRDPFTSALQLTLRDSIRYTREAFISVLAQRVTTQPAPNDLALVYVHGFGTGLGECWSNPMQARIRSGSAVPWIAYCWPSHGAGITWPRGGSLVVRAYEEDTAAVVASVPLFRQVLDAVIAAIGAPRVVLTAHSLGARLVGEVLTGAETRDSFPLGRPAPAQATGLPDPKLAEPLRALAFLAPDLEAMRFADTLLPQLRPSAQRIVLYSSRRDRALTISRRMHDSPRAGLAEPTPVLRAGLETVDMTEGLNADGWWQRHFGNHHSIRRISGVMWDLVHVVGGEFAASCRERLGYGVLETNGSWRLLAGLYPDATQLSACARRRSIGDTISQQGPRSP</sequence>
<protein>
    <submittedName>
        <fullName evidence="1">Uncharacterized protein</fullName>
    </submittedName>
</protein>
<proteinExistence type="predicted"/>
<keyword evidence="2" id="KW-1185">Reference proteome</keyword>
<name>A0A143BHE5_9BACT</name>
<dbReference type="EMBL" id="CP011454">
    <property type="protein sequence ID" value="AMW04449.1"/>
    <property type="molecule type" value="Genomic_DNA"/>
</dbReference>
<dbReference type="Gene3D" id="3.40.50.1820">
    <property type="entry name" value="alpha/beta hydrolase"/>
    <property type="match status" value="1"/>
</dbReference>
<accession>A0A143BHE5</accession>
<dbReference type="AlphaFoldDB" id="A0A143BHE5"/>
<organism evidence="1 2">
    <name type="scientific">Gemmatimonas phototrophica</name>
    <dbReference type="NCBI Taxonomy" id="1379270"/>
    <lineage>
        <taxon>Bacteria</taxon>
        <taxon>Pseudomonadati</taxon>
        <taxon>Gemmatimonadota</taxon>
        <taxon>Gemmatimonadia</taxon>
        <taxon>Gemmatimonadales</taxon>
        <taxon>Gemmatimonadaceae</taxon>
        <taxon>Gemmatimonas</taxon>
    </lineage>
</organism>
<dbReference type="SUPFAM" id="SSF53474">
    <property type="entry name" value="alpha/beta-Hydrolases"/>
    <property type="match status" value="1"/>
</dbReference>
<dbReference type="InterPro" id="IPR010297">
    <property type="entry name" value="DUF900_hydrolase"/>
</dbReference>
<evidence type="ECO:0000313" key="1">
    <source>
        <dbReference type="EMBL" id="AMW04449.1"/>
    </source>
</evidence>
<gene>
    <name evidence="1" type="ORF">GEMMAAP_05535</name>
</gene>
<dbReference type="Pfam" id="PF05990">
    <property type="entry name" value="DUF900"/>
    <property type="match status" value="1"/>
</dbReference>
<dbReference type="Proteomes" id="UP000076404">
    <property type="component" value="Chromosome"/>
</dbReference>